<name>A0ABR6VSC3_9BACT</name>
<dbReference type="RefSeq" id="WP_186636961.1">
    <property type="nucleotide sequence ID" value="NZ_JACOAF010000022.1"/>
</dbReference>
<evidence type="ECO:0000313" key="1">
    <source>
        <dbReference type="EMBL" id="MBC3540059.1"/>
    </source>
</evidence>
<evidence type="ECO:0008006" key="3">
    <source>
        <dbReference type="Google" id="ProtNLM"/>
    </source>
</evidence>
<dbReference type="PROSITE" id="PS51257">
    <property type="entry name" value="PROKAR_LIPOPROTEIN"/>
    <property type="match status" value="1"/>
</dbReference>
<sequence>MKHFLRLLLCFPILLTACIEDSEMEPNETICQELRQSNKTGGSIEQIYESDRISEVQYFQNGNLLDYYRFTYGSDGRIEESQYVNEQTGTRQVPDRITYNDKGKWIEVRGTNPTGNIFFYEAEYNGQNQLTKYTAKMERAGTVTVRYTIDYEWIGGNNTVRTYVSPTQRTVTRYNFDLNKENKRRQDQEAIGFLSTVINFNKNMRTRTAFSSTDVASGTTTESVTEYSYEYNEAGYPSTATVTSAAAGAAPTVSTTTFEYSCY</sequence>
<protein>
    <recommendedName>
        <fullName evidence="3">DUF4595 domain-containing protein</fullName>
    </recommendedName>
</protein>
<dbReference type="EMBL" id="JACOAF010000022">
    <property type="protein sequence ID" value="MBC3540059.1"/>
    <property type="molecule type" value="Genomic_DNA"/>
</dbReference>
<gene>
    <name evidence="1" type="ORF">H7U12_10220</name>
</gene>
<accession>A0ABR6VSC3</accession>
<evidence type="ECO:0000313" key="2">
    <source>
        <dbReference type="Proteomes" id="UP000659698"/>
    </source>
</evidence>
<proteinExistence type="predicted"/>
<comment type="caution">
    <text evidence="1">The sequence shown here is derived from an EMBL/GenBank/DDBJ whole genome shotgun (WGS) entry which is preliminary data.</text>
</comment>
<reference evidence="1 2" key="1">
    <citation type="journal article" date="2019" name="Int. J. Syst. Evol. Microbiol.">
        <title>Rufibacter sediminis sp. nov., isolated from freshwater lake sediment.</title>
        <authorList>
            <person name="Qu J.H."/>
            <person name="Zhang L.J."/>
            <person name="Fu Y.H."/>
            <person name="Li H.F."/>
        </authorList>
    </citation>
    <scope>NUCLEOTIDE SEQUENCE [LARGE SCALE GENOMIC DNA]</scope>
    <source>
        <strain evidence="1 2">H-1</strain>
    </source>
</reference>
<keyword evidence="2" id="KW-1185">Reference proteome</keyword>
<dbReference type="Proteomes" id="UP000659698">
    <property type="component" value="Unassembled WGS sequence"/>
</dbReference>
<organism evidence="1 2">
    <name type="scientific">Rufibacter sediminis</name>
    <dbReference type="NCBI Taxonomy" id="2762756"/>
    <lineage>
        <taxon>Bacteria</taxon>
        <taxon>Pseudomonadati</taxon>
        <taxon>Bacteroidota</taxon>
        <taxon>Cytophagia</taxon>
        <taxon>Cytophagales</taxon>
        <taxon>Hymenobacteraceae</taxon>
        <taxon>Rufibacter</taxon>
    </lineage>
</organism>